<dbReference type="PROSITE" id="PS50994">
    <property type="entry name" value="INTEGRASE"/>
    <property type="match status" value="1"/>
</dbReference>
<dbReference type="PANTHER" id="PTHR41694">
    <property type="entry name" value="ENDOGENOUS RETROVIRUS GROUP K MEMBER POL PROTEIN"/>
    <property type="match status" value="1"/>
</dbReference>
<evidence type="ECO:0000256" key="7">
    <source>
        <dbReference type="SAM" id="MobiDB-lite"/>
    </source>
</evidence>
<name>A0A6P8UUN4_GYMAC</name>
<evidence type="ECO:0000313" key="10">
    <source>
        <dbReference type="Proteomes" id="UP000515161"/>
    </source>
</evidence>
<evidence type="ECO:0000256" key="1">
    <source>
        <dbReference type="ARBA" id="ARBA00022679"/>
    </source>
</evidence>
<protein>
    <submittedName>
        <fullName evidence="11">Protein NYNRIN-like</fullName>
    </submittedName>
</protein>
<organism evidence="10 11">
    <name type="scientific">Gymnodraco acuticeps</name>
    <name type="common">Antarctic dragonfish</name>
    <dbReference type="NCBI Taxonomy" id="8218"/>
    <lineage>
        <taxon>Eukaryota</taxon>
        <taxon>Metazoa</taxon>
        <taxon>Chordata</taxon>
        <taxon>Craniata</taxon>
        <taxon>Vertebrata</taxon>
        <taxon>Euteleostomi</taxon>
        <taxon>Actinopterygii</taxon>
        <taxon>Neopterygii</taxon>
        <taxon>Teleostei</taxon>
        <taxon>Neoteleostei</taxon>
        <taxon>Acanthomorphata</taxon>
        <taxon>Eupercaria</taxon>
        <taxon>Perciformes</taxon>
        <taxon>Notothenioidei</taxon>
        <taxon>Bathydraconidae</taxon>
        <taxon>Gymnodraco</taxon>
    </lineage>
</organism>
<dbReference type="Gene3D" id="3.30.420.10">
    <property type="entry name" value="Ribonuclease H-like superfamily/Ribonuclease H"/>
    <property type="match status" value="2"/>
</dbReference>
<feature type="region of interest" description="Disordered" evidence="7">
    <location>
        <begin position="44"/>
        <end position="66"/>
    </location>
</feature>
<keyword evidence="2" id="KW-0548">Nucleotidyltransferase</keyword>
<reference evidence="11" key="1">
    <citation type="submission" date="2025-08" db="UniProtKB">
        <authorList>
            <consortium name="RefSeq"/>
        </authorList>
    </citation>
    <scope>IDENTIFICATION</scope>
</reference>
<feature type="domain" description="Integrase catalytic" evidence="9">
    <location>
        <begin position="335"/>
        <end position="479"/>
    </location>
</feature>
<evidence type="ECO:0000256" key="2">
    <source>
        <dbReference type="ARBA" id="ARBA00022695"/>
    </source>
</evidence>
<keyword evidence="3" id="KW-0540">Nuclease</keyword>
<dbReference type="Gene3D" id="1.10.340.70">
    <property type="match status" value="1"/>
</dbReference>
<accession>A0A6P8UUN4</accession>
<keyword evidence="1" id="KW-0808">Transferase</keyword>
<evidence type="ECO:0000256" key="3">
    <source>
        <dbReference type="ARBA" id="ARBA00022722"/>
    </source>
</evidence>
<dbReference type="Pfam" id="PF00665">
    <property type="entry name" value="rve"/>
    <property type="match status" value="1"/>
</dbReference>
<dbReference type="OrthoDB" id="8947436at2759"/>
<gene>
    <name evidence="11" type="primary">LOC117548742</name>
</gene>
<evidence type="ECO:0000259" key="9">
    <source>
        <dbReference type="PROSITE" id="PS50994"/>
    </source>
</evidence>
<dbReference type="GO" id="GO:0004523">
    <property type="term" value="F:RNA-DNA hybrid ribonuclease activity"/>
    <property type="evidence" value="ECO:0007669"/>
    <property type="project" value="InterPro"/>
</dbReference>
<dbReference type="GO" id="GO:0003676">
    <property type="term" value="F:nucleic acid binding"/>
    <property type="evidence" value="ECO:0007669"/>
    <property type="project" value="InterPro"/>
</dbReference>
<keyword evidence="6" id="KW-0695">RNA-directed DNA polymerase</keyword>
<dbReference type="RefSeq" id="XP_034076070.1">
    <property type="nucleotide sequence ID" value="XM_034220179.1"/>
</dbReference>
<dbReference type="PROSITE" id="PS50879">
    <property type="entry name" value="RNASE_H_1"/>
    <property type="match status" value="1"/>
</dbReference>
<dbReference type="Pfam" id="PF00075">
    <property type="entry name" value="RNase_H"/>
    <property type="match status" value="1"/>
</dbReference>
<sequence length="479" mass="51677">MPLELEVRKGEESVGSQISITIGVVGRISASLIGDTYGRWWSRAPGSSDPPLPQQKPYGTRGPAPGVEPIDFTRSNKLKRLSILDSAVLRSGPIPCHLSAQAAELIALTEACTFAEGKTVTIYTDSRYAFGVVHDFGAIWKCRQFLKSDGKPVLNHVLVAGLLDAILLPSEVAVCRCAAHASSTDPVSLGNASADSAAKAAALIPLAPHAQSFVKIPVSSFTDKMSSLTSMQQLATPVEKAQWKAVGAAFDPTSSIWVGPNSNPCLPRHFFPHFAKLTHGLDHVSKGGMLEAINQEWFTRGFTVTAQKHCEACLICIMQNSGRAVKVTGPGAHPPPTRPFEHLMLDFIEGKKHCLVVVDMWSKWVEAFPVKAQIANAVAKALLREIIPRWGLPDNISSDNGSHFANEAITQIGEYMGMDIRKHCAYHPQSGGGVERENGTIKNKLAKCCADTGLSWTQALPIVLMYADAEKNTESTQPI</sequence>
<proteinExistence type="predicted"/>
<evidence type="ECO:0000313" key="11">
    <source>
        <dbReference type="RefSeq" id="XP_034076070.1"/>
    </source>
</evidence>
<evidence type="ECO:0000256" key="6">
    <source>
        <dbReference type="ARBA" id="ARBA00022918"/>
    </source>
</evidence>
<dbReference type="GeneID" id="117548742"/>
<dbReference type="GO" id="GO:0003964">
    <property type="term" value="F:RNA-directed DNA polymerase activity"/>
    <property type="evidence" value="ECO:0007669"/>
    <property type="project" value="UniProtKB-KW"/>
</dbReference>
<feature type="domain" description="RNase H type-1" evidence="8">
    <location>
        <begin position="52"/>
        <end position="203"/>
    </location>
</feature>
<dbReference type="PANTHER" id="PTHR41694:SF5">
    <property type="entry name" value="RIBONUCLEASE H"/>
    <property type="match status" value="1"/>
</dbReference>
<evidence type="ECO:0000256" key="5">
    <source>
        <dbReference type="ARBA" id="ARBA00022801"/>
    </source>
</evidence>
<dbReference type="InterPro" id="IPR001584">
    <property type="entry name" value="Integrase_cat-core"/>
</dbReference>
<dbReference type="InterPro" id="IPR002156">
    <property type="entry name" value="RNaseH_domain"/>
</dbReference>
<dbReference type="InParanoid" id="A0A6P8UUN4"/>
<keyword evidence="4" id="KW-0255">Endonuclease</keyword>
<dbReference type="InterPro" id="IPR036397">
    <property type="entry name" value="RNaseH_sf"/>
</dbReference>
<keyword evidence="5" id="KW-0378">Hydrolase</keyword>
<evidence type="ECO:0000256" key="4">
    <source>
        <dbReference type="ARBA" id="ARBA00022759"/>
    </source>
</evidence>
<dbReference type="KEGG" id="gacu:117548742"/>
<dbReference type="SUPFAM" id="SSF53098">
    <property type="entry name" value="Ribonuclease H-like"/>
    <property type="match status" value="2"/>
</dbReference>
<dbReference type="GO" id="GO:0015074">
    <property type="term" value="P:DNA integration"/>
    <property type="evidence" value="ECO:0007669"/>
    <property type="project" value="InterPro"/>
</dbReference>
<keyword evidence="10" id="KW-1185">Reference proteome</keyword>
<dbReference type="AlphaFoldDB" id="A0A6P8UUN4"/>
<evidence type="ECO:0000259" key="8">
    <source>
        <dbReference type="PROSITE" id="PS50879"/>
    </source>
</evidence>
<dbReference type="InterPro" id="IPR012337">
    <property type="entry name" value="RNaseH-like_sf"/>
</dbReference>
<dbReference type="Proteomes" id="UP000515161">
    <property type="component" value="Unplaced"/>
</dbReference>